<reference evidence="2" key="1">
    <citation type="journal article" date="2020" name="Nature">
        <title>Giant virus diversity and host interactions through global metagenomics.</title>
        <authorList>
            <person name="Schulz F."/>
            <person name="Roux S."/>
            <person name="Paez-Espino D."/>
            <person name="Jungbluth S."/>
            <person name="Walsh D.A."/>
            <person name="Denef V.J."/>
            <person name="McMahon K.D."/>
            <person name="Konstantinidis K.T."/>
            <person name="Eloe-Fadrosh E.A."/>
            <person name="Kyrpides N.C."/>
            <person name="Woyke T."/>
        </authorList>
    </citation>
    <scope>NUCLEOTIDE SEQUENCE</scope>
    <source>
        <strain evidence="2">GVMAG-M-3300020185-18</strain>
    </source>
</reference>
<protein>
    <submittedName>
        <fullName evidence="2">Uncharacterized protein</fullName>
    </submittedName>
</protein>
<proteinExistence type="predicted"/>
<dbReference type="AlphaFoldDB" id="A0A6C0C384"/>
<organism evidence="2">
    <name type="scientific">viral metagenome</name>
    <dbReference type="NCBI Taxonomy" id="1070528"/>
    <lineage>
        <taxon>unclassified sequences</taxon>
        <taxon>metagenomes</taxon>
        <taxon>organismal metagenomes</taxon>
    </lineage>
</organism>
<keyword evidence="1" id="KW-0812">Transmembrane</keyword>
<evidence type="ECO:0000313" key="2">
    <source>
        <dbReference type="EMBL" id="QHS98880.1"/>
    </source>
</evidence>
<evidence type="ECO:0000256" key="1">
    <source>
        <dbReference type="SAM" id="Phobius"/>
    </source>
</evidence>
<name>A0A6C0C384_9ZZZZ</name>
<keyword evidence="1" id="KW-1133">Transmembrane helix</keyword>
<dbReference type="EMBL" id="MN739327">
    <property type="protein sequence ID" value="QHS98880.1"/>
    <property type="molecule type" value="Genomic_DNA"/>
</dbReference>
<feature type="transmembrane region" description="Helical" evidence="1">
    <location>
        <begin position="12"/>
        <end position="34"/>
    </location>
</feature>
<sequence length="149" mass="17344">MLTFITQQDINYFFEKTMIILAIAGAFLYIRILIIKMKFKFPSDKKYKLDKVVVIEKFDSKILENIENKKKYDAIKKKGFCNNIGMDKKCGEFDNKTACTTVDCCVWAKNKNGSKCVPGDINGPQMQKDKSLTKYDEFYYLNKNKKLVN</sequence>
<accession>A0A6C0C384</accession>
<keyword evidence="1" id="KW-0472">Membrane</keyword>